<sequence length="109" mass="12569">MLLFLMRKNTKSHKLNSTTSDKERFILSDDRGPHEGHAIGTVRTCDHSHHTRNRIRIQAIQHALWSQLSDSDSDSQRCEVQLKKESHCKSAICRFCNLQLGLRVETTEV</sequence>
<gene>
    <name evidence="1" type="ORF">QSP1433_LOCUS9056</name>
</gene>
<evidence type="ECO:0000313" key="1">
    <source>
        <dbReference type="EMBL" id="CAD9686130.1"/>
    </source>
</evidence>
<reference evidence="1" key="1">
    <citation type="submission" date="2021-01" db="EMBL/GenBank/DDBJ databases">
        <authorList>
            <person name="Corre E."/>
            <person name="Pelletier E."/>
            <person name="Niang G."/>
            <person name="Scheremetjew M."/>
            <person name="Finn R."/>
            <person name="Kale V."/>
            <person name="Holt S."/>
            <person name="Cochrane G."/>
            <person name="Meng A."/>
            <person name="Brown T."/>
            <person name="Cohen L."/>
        </authorList>
    </citation>
    <scope>NUCLEOTIDE SEQUENCE</scope>
    <source>
        <strain evidence="1">NY070348D</strain>
    </source>
</reference>
<dbReference type="AlphaFoldDB" id="A0A7S2WH53"/>
<proteinExistence type="predicted"/>
<accession>A0A7S2WH53</accession>
<organism evidence="1">
    <name type="scientific">Mucochytrium quahogii</name>
    <dbReference type="NCBI Taxonomy" id="96639"/>
    <lineage>
        <taxon>Eukaryota</taxon>
        <taxon>Sar</taxon>
        <taxon>Stramenopiles</taxon>
        <taxon>Bigyra</taxon>
        <taxon>Labyrinthulomycetes</taxon>
        <taxon>Thraustochytrida</taxon>
        <taxon>Thraustochytriidae</taxon>
        <taxon>Mucochytrium</taxon>
    </lineage>
</organism>
<protein>
    <submittedName>
        <fullName evidence="1">Uncharacterized protein</fullName>
    </submittedName>
</protein>
<dbReference type="EMBL" id="HBHK01014385">
    <property type="protein sequence ID" value="CAD9686130.1"/>
    <property type="molecule type" value="Transcribed_RNA"/>
</dbReference>
<name>A0A7S2WH53_9STRA</name>